<keyword evidence="2" id="KW-1185">Reference proteome</keyword>
<organism evidence="1 2">
    <name type="scientific">Sphingomonas hankookensis</name>
    <dbReference type="NCBI Taxonomy" id="563996"/>
    <lineage>
        <taxon>Bacteria</taxon>
        <taxon>Pseudomonadati</taxon>
        <taxon>Pseudomonadota</taxon>
        <taxon>Alphaproteobacteria</taxon>
        <taxon>Sphingomonadales</taxon>
        <taxon>Sphingomonadaceae</taxon>
        <taxon>Sphingomonas</taxon>
    </lineage>
</organism>
<proteinExistence type="predicted"/>
<dbReference type="EMBL" id="LQQO01000033">
    <property type="protein sequence ID" value="KZE11872.1"/>
    <property type="molecule type" value="Genomic_DNA"/>
</dbReference>
<protein>
    <submittedName>
        <fullName evidence="1">Uncharacterized protein</fullName>
    </submittedName>
</protein>
<sequence>MGLFLNWLKLHATARRPPRTAGHDYHAARCEQELAMARTARSSAAADAHRKLAAAHRSAS</sequence>
<comment type="caution">
    <text evidence="1">The sequence shown here is derived from an EMBL/GenBank/DDBJ whole genome shotgun (WGS) entry which is preliminary data.</text>
</comment>
<evidence type="ECO:0000313" key="2">
    <source>
        <dbReference type="Proteomes" id="UP000076609"/>
    </source>
</evidence>
<accession>A0ABR5YB25</accession>
<dbReference type="RefSeq" id="WP_066691637.1">
    <property type="nucleotide sequence ID" value="NZ_CP117025.1"/>
</dbReference>
<evidence type="ECO:0000313" key="1">
    <source>
        <dbReference type="EMBL" id="KZE11872.1"/>
    </source>
</evidence>
<dbReference type="Proteomes" id="UP000076609">
    <property type="component" value="Unassembled WGS sequence"/>
</dbReference>
<name>A0ABR5YB25_9SPHN</name>
<gene>
    <name evidence="1" type="ORF">AVT10_17005</name>
</gene>
<reference evidence="2" key="1">
    <citation type="submission" date="2016-01" db="EMBL/GenBank/DDBJ databases">
        <title>Draft genome of Chromobacterium sp. F49.</title>
        <authorList>
            <person name="Hong K.W."/>
        </authorList>
    </citation>
    <scope>NUCLEOTIDE SEQUENCE [LARGE SCALE GENOMIC DNA]</scope>
    <source>
        <strain evidence="2">CN3</strain>
    </source>
</reference>